<keyword evidence="6" id="KW-1185">Reference proteome</keyword>
<dbReference type="OrthoDB" id="21449at2759"/>
<evidence type="ECO:0000256" key="3">
    <source>
        <dbReference type="SAM" id="MobiDB-lite"/>
    </source>
</evidence>
<evidence type="ECO:0000313" key="5">
    <source>
        <dbReference type="EMBL" id="PWA46129.1"/>
    </source>
</evidence>
<comment type="caution">
    <text evidence="5">The sequence shown here is derived from an EMBL/GenBank/DDBJ whole genome shotgun (WGS) entry which is preliminary data.</text>
</comment>
<feature type="compositionally biased region" description="Polar residues" evidence="3">
    <location>
        <begin position="641"/>
        <end position="661"/>
    </location>
</feature>
<reference evidence="5 6" key="1">
    <citation type="journal article" date="2018" name="Mol. Plant">
        <title>The genome of Artemisia annua provides insight into the evolution of Asteraceae family and artemisinin biosynthesis.</title>
        <authorList>
            <person name="Shen Q."/>
            <person name="Zhang L."/>
            <person name="Liao Z."/>
            <person name="Wang S."/>
            <person name="Yan T."/>
            <person name="Shi P."/>
            <person name="Liu M."/>
            <person name="Fu X."/>
            <person name="Pan Q."/>
            <person name="Wang Y."/>
            <person name="Lv Z."/>
            <person name="Lu X."/>
            <person name="Zhang F."/>
            <person name="Jiang W."/>
            <person name="Ma Y."/>
            <person name="Chen M."/>
            <person name="Hao X."/>
            <person name="Li L."/>
            <person name="Tang Y."/>
            <person name="Lv G."/>
            <person name="Zhou Y."/>
            <person name="Sun X."/>
            <person name="Brodelius P.E."/>
            <person name="Rose J.K.C."/>
            <person name="Tang K."/>
        </authorList>
    </citation>
    <scope>NUCLEOTIDE SEQUENCE [LARGE SCALE GENOMIC DNA]</scope>
    <source>
        <strain evidence="6">cv. Huhao1</strain>
        <tissue evidence="5">Leaf</tissue>
    </source>
</reference>
<dbReference type="PROSITE" id="PS00633">
    <property type="entry name" value="BROMODOMAIN_1"/>
    <property type="match status" value="1"/>
</dbReference>
<feature type="compositionally biased region" description="Polar residues" evidence="3">
    <location>
        <begin position="332"/>
        <end position="344"/>
    </location>
</feature>
<feature type="compositionally biased region" description="Low complexity" evidence="3">
    <location>
        <begin position="594"/>
        <end position="607"/>
    </location>
</feature>
<gene>
    <name evidence="5" type="ORF">CTI12_AA511970</name>
</gene>
<feature type="region of interest" description="Disordered" evidence="3">
    <location>
        <begin position="558"/>
        <end position="577"/>
    </location>
</feature>
<dbReference type="EMBL" id="PKPP01010437">
    <property type="protein sequence ID" value="PWA46129.1"/>
    <property type="molecule type" value="Genomic_DNA"/>
</dbReference>
<feature type="region of interest" description="Disordered" evidence="3">
    <location>
        <begin position="582"/>
        <end position="614"/>
    </location>
</feature>
<feature type="compositionally biased region" description="Basic residues" evidence="3">
    <location>
        <begin position="526"/>
        <end position="537"/>
    </location>
</feature>
<dbReference type="Gene3D" id="1.20.920.10">
    <property type="entry name" value="Bromodomain-like"/>
    <property type="match status" value="1"/>
</dbReference>
<organism evidence="5 6">
    <name type="scientific">Artemisia annua</name>
    <name type="common">Sweet wormwood</name>
    <dbReference type="NCBI Taxonomy" id="35608"/>
    <lineage>
        <taxon>Eukaryota</taxon>
        <taxon>Viridiplantae</taxon>
        <taxon>Streptophyta</taxon>
        <taxon>Embryophyta</taxon>
        <taxon>Tracheophyta</taxon>
        <taxon>Spermatophyta</taxon>
        <taxon>Magnoliopsida</taxon>
        <taxon>eudicotyledons</taxon>
        <taxon>Gunneridae</taxon>
        <taxon>Pentapetalae</taxon>
        <taxon>asterids</taxon>
        <taxon>campanulids</taxon>
        <taxon>Asterales</taxon>
        <taxon>Asteraceae</taxon>
        <taxon>Asteroideae</taxon>
        <taxon>Anthemideae</taxon>
        <taxon>Artemisiinae</taxon>
        <taxon>Artemisia</taxon>
    </lineage>
</organism>
<feature type="region of interest" description="Disordered" evidence="3">
    <location>
        <begin position="510"/>
        <end position="537"/>
    </location>
</feature>
<dbReference type="AlphaFoldDB" id="A0A2U1LAV5"/>
<dbReference type="Proteomes" id="UP000245207">
    <property type="component" value="Unassembled WGS sequence"/>
</dbReference>
<feature type="compositionally biased region" description="Polar residues" evidence="3">
    <location>
        <begin position="46"/>
        <end position="60"/>
    </location>
</feature>
<dbReference type="PRINTS" id="PR00503">
    <property type="entry name" value="BROMODOMAIN"/>
</dbReference>
<dbReference type="SUPFAM" id="SSF47370">
    <property type="entry name" value="Bromodomain"/>
    <property type="match status" value="1"/>
</dbReference>
<evidence type="ECO:0000256" key="1">
    <source>
        <dbReference type="ARBA" id="ARBA00023117"/>
    </source>
</evidence>
<feature type="compositionally biased region" description="Basic and acidic residues" evidence="3">
    <location>
        <begin position="568"/>
        <end position="577"/>
    </location>
</feature>
<feature type="compositionally biased region" description="Basic and acidic residues" evidence="3">
    <location>
        <begin position="298"/>
        <end position="331"/>
    </location>
</feature>
<feature type="region of interest" description="Disordered" evidence="3">
    <location>
        <begin position="1"/>
        <end position="74"/>
    </location>
</feature>
<dbReference type="PANTHER" id="PTHR47809:SF2">
    <property type="entry name" value="DNA-BINDING BROMODOMAIN-CONTAINING PROTEIN"/>
    <property type="match status" value="1"/>
</dbReference>
<evidence type="ECO:0000313" key="6">
    <source>
        <dbReference type="Proteomes" id="UP000245207"/>
    </source>
</evidence>
<name>A0A2U1LAV5_ARTAN</name>
<evidence type="ECO:0000259" key="4">
    <source>
        <dbReference type="PROSITE" id="PS50014"/>
    </source>
</evidence>
<dbReference type="STRING" id="35608.A0A2U1LAV5"/>
<feature type="compositionally biased region" description="Basic residues" evidence="3">
    <location>
        <begin position="1"/>
        <end position="15"/>
    </location>
</feature>
<dbReference type="InterPro" id="IPR018359">
    <property type="entry name" value="Bromodomain_CS"/>
</dbReference>
<feature type="compositionally biased region" description="Polar residues" evidence="3">
    <location>
        <begin position="25"/>
        <end position="38"/>
    </location>
</feature>
<feature type="compositionally biased region" description="Basic and acidic residues" evidence="3">
    <location>
        <begin position="233"/>
        <end position="246"/>
    </location>
</feature>
<feature type="compositionally biased region" description="Basic and acidic residues" evidence="3">
    <location>
        <begin position="345"/>
        <end position="354"/>
    </location>
</feature>
<dbReference type="InterPro" id="IPR001487">
    <property type="entry name" value="Bromodomain"/>
</dbReference>
<feature type="domain" description="Bromo" evidence="4">
    <location>
        <begin position="415"/>
        <end position="488"/>
    </location>
</feature>
<feature type="compositionally biased region" description="Basic and acidic residues" evidence="3">
    <location>
        <begin position="363"/>
        <end position="389"/>
    </location>
</feature>
<feature type="compositionally biased region" description="Low complexity" evidence="3">
    <location>
        <begin position="155"/>
        <end position="169"/>
    </location>
</feature>
<accession>A0A2U1LAV5</accession>
<evidence type="ECO:0000256" key="2">
    <source>
        <dbReference type="PROSITE-ProRule" id="PRU00035"/>
    </source>
</evidence>
<proteinExistence type="predicted"/>
<feature type="compositionally biased region" description="Basic and acidic residues" evidence="3">
    <location>
        <begin position="276"/>
        <end position="286"/>
    </location>
</feature>
<keyword evidence="1 2" id="KW-0103">Bromodomain</keyword>
<dbReference type="PANTHER" id="PTHR47809">
    <property type="entry name" value="DNA-BINDING BROMODOMAIN-CONTAINING PROTEIN"/>
    <property type="match status" value="1"/>
</dbReference>
<dbReference type="Pfam" id="PF00439">
    <property type="entry name" value="Bromodomain"/>
    <property type="match status" value="1"/>
</dbReference>
<dbReference type="SMART" id="SM00297">
    <property type="entry name" value="BROMO"/>
    <property type="match status" value="1"/>
</dbReference>
<sequence length="772" mass="86596">MKRKRGHKGKSKKVPKVGTTEADPNVTNISSEDASSPSEDIENDETLNSRTDIGTPSAGTDQPEKPPVVIPTPVIDKPVGRLVYNRVKVKIKTSKPLEPQITSSDAHTQSDTDKSSQLIGSDKQVVSEKVEDSANSVPPEGNVVASTTQPKRTGIIKIKSSKGFSSSLSPCNSSGVSQADRPHQKEPETISQDALHNNQERTHQKEPVTVSPDSLHNNQERTHQKEPTTISRDPLHNNQERTHQKEPVTVSRDSFHNNQDSQEQTHQKEPTTISRDSLHNNQERTYQKKPKLVSLDFVDNKQEQAHPKETDSIPRDPVYRKQEQTHQKEPDSVSQNPVYNTQEQTHQKEPESVSRDSLYNKQEQTHQKEPESVSRDSLYKKQEQTHQKEPVSVSRDSVYNKKELNASLEVIKKIMKMDAAEPFNVPVNPVALGIPDYFDVIKTPMDFGTICNNLENGLKYKNSEDVYKDVEYIWGNCYKYNSKGDYILELMKRVKKNFSKCWSAAGLYSDPGEDGSSHGKSSSKGGHSKHKSKKRHGFKRHKDDCLCAICIMVRRRQEREQTMQSSDDQNRTSDGRLHEVKSVGTSTAGSPNGDDTSSSSDNSQNQDADTEMEDKGDVKFEKELQNTLQSKPQYGKAKPTPTVTYKENAIDEQSQLDGSRSGTEKNGDIQMSEAGDVTNDDANYEEKMMQHEEETAAVEHPKPKVLMDAAEKAKVYETLRQRYNNPMVLELCASLFPDNSKSLWSKPQSLASRRGSSRSSSIGAAIATFMKY</sequence>
<feature type="region of interest" description="Disordered" evidence="3">
    <location>
        <begin position="626"/>
        <end position="676"/>
    </location>
</feature>
<dbReference type="InterPro" id="IPR036427">
    <property type="entry name" value="Bromodomain-like_sf"/>
</dbReference>
<protein>
    <submittedName>
        <fullName evidence="5">Bromodomain-containing protein</fullName>
    </submittedName>
</protein>
<dbReference type="PROSITE" id="PS50014">
    <property type="entry name" value="BROMODOMAIN_2"/>
    <property type="match status" value="1"/>
</dbReference>
<feature type="region of interest" description="Disordered" evidence="3">
    <location>
        <begin position="90"/>
        <end position="396"/>
    </location>
</feature>